<organism evidence="2 3">
    <name type="scientific">Palleronia marisminoris</name>
    <dbReference type="NCBI Taxonomy" id="315423"/>
    <lineage>
        <taxon>Bacteria</taxon>
        <taxon>Pseudomonadati</taxon>
        <taxon>Pseudomonadota</taxon>
        <taxon>Alphaproteobacteria</taxon>
        <taxon>Rhodobacterales</taxon>
        <taxon>Roseobacteraceae</taxon>
        <taxon>Palleronia</taxon>
    </lineage>
</organism>
<reference evidence="2 3" key="1">
    <citation type="submission" date="2017-03" db="EMBL/GenBank/DDBJ databases">
        <authorList>
            <person name="Afonso C.L."/>
            <person name="Miller P.J."/>
            <person name="Scott M.A."/>
            <person name="Spackman E."/>
            <person name="Goraichik I."/>
            <person name="Dimitrov K.M."/>
            <person name="Suarez D.L."/>
            <person name="Swayne D.E."/>
        </authorList>
    </citation>
    <scope>NUCLEOTIDE SEQUENCE [LARGE SCALE GENOMIC DNA]</scope>
    <source>
        <strain evidence="2 3">CECT 7066</strain>
    </source>
</reference>
<evidence type="ECO:0000256" key="1">
    <source>
        <dbReference type="SAM" id="SignalP"/>
    </source>
</evidence>
<keyword evidence="3" id="KW-1185">Reference proteome</keyword>
<feature type="chain" id="PRO_5010985418" evidence="1">
    <location>
        <begin position="26"/>
        <end position="91"/>
    </location>
</feature>
<name>A0A1Y5TYR2_9RHOB</name>
<dbReference type="Proteomes" id="UP000193870">
    <property type="component" value="Unassembled WGS sequence"/>
</dbReference>
<protein>
    <submittedName>
        <fullName evidence="2">Uncharacterized protein</fullName>
    </submittedName>
</protein>
<feature type="signal peptide" evidence="1">
    <location>
        <begin position="1"/>
        <end position="25"/>
    </location>
</feature>
<dbReference type="AlphaFoldDB" id="A0A1Y5TYR2"/>
<sequence length="91" mass="10099">MMKNFLYSVAAAATLAFGHAAPAMAQDYDLDGMQQSLTMLELTVSQIFTRNGIDVDPRTLDLSQIAQIVSRFDSGDDQPTRSELEFIINRN</sequence>
<accession>A0A1Y5TYR2</accession>
<gene>
    <name evidence="2" type="ORF">PAM7066_03691</name>
</gene>
<evidence type="ECO:0000313" key="2">
    <source>
        <dbReference type="EMBL" id="SLN71873.1"/>
    </source>
</evidence>
<evidence type="ECO:0000313" key="3">
    <source>
        <dbReference type="Proteomes" id="UP000193870"/>
    </source>
</evidence>
<dbReference type="EMBL" id="FWFV01000021">
    <property type="protein sequence ID" value="SLN71873.1"/>
    <property type="molecule type" value="Genomic_DNA"/>
</dbReference>
<proteinExistence type="predicted"/>
<dbReference type="STRING" id="315423.SAMN04488020_1248"/>
<keyword evidence="1" id="KW-0732">Signal</keyword>